<evidence type="ECO:0000313" key="3">
    <source>
        <dbReference type="EMBL" id="GCE00918.1"/>
    </source>
</evidence>
<keyword evidence="1" id="KW-0812">Transmembrane</keyword>
<dbReference type="GO" id="GO:0005524">
    <property type="term" value="F:ATP binding"/>
    <property type="evidence" value="ECO:0007669"/>
    <property type="project" value="UniProtKB-KW"/>
</dbReference>
<reference evidence="3 4" key="1">
    <citation type="submission" date="2018-12" db="EMBL/GenBank/DDBJ databases">
        <title>Draft genome sequence of Embleya hyalina NBRC 13850T.</title>
        <authorList>
            <person name="Komaki H."/>
            <person name="Hosoyama A."/>
            <person name="Kimura A."/>
            <person name="Ichikawa N."/>
            <person name="Tamura T."/>
        </authorList>
    </citation>
    <scope>NUCLEOTIDE SEQUENCE [LARGE SCALE GENOMIC DNA]</scope>
    <source>
        <strain evidence="3 4">NBRC 13850</strain>
    </source>
</reference>
<dbReference type="Pfam" id="PF01926">
    <property type="entry name" value="MMR_HSR1"/>
    <property type="match status" value="1"/>
</dbReference>
<feature type="transmembrane region" description="Helical" evidence="1">
    <location>
        <begin position="437"/>
        <end position="457"/>
    </location>
</feature>
<evidence type="ECO:0000313" key="4">
    <source>
        <dbReference type="Proteomes" id="UP000286931"/>
    </source>
</evidence>
<proteinExistence type="predicted"/>
<dbReference type="GO" id="GO:0005829">
    <property type="term" value="C:cytosol"/>
    <property type="evidence" value="ECO:0007669"/>
    <property type="project" value="TreeGrafter"/>
</dbReference>
<accession>A0A401Z2A6</accession>
<evidence type="ECO:0000259" key="2">
    <source>
        <dbReference type="Pfam" id="PF01926"/>
    </source>
</evidence>
<evidence type="ECO:0000256" key="1">
    <source>
        <dbReference type="SAM" id="Phobius"/>
    </source>
</evidence>
<dbReference type="GO" id="GO:0019843">
    <property type="term" value="F:rRNA binding"/>
    <property type="evidence" value="ECO:0007669"/>
    <property type="project" value="TreeGrafter"/>
</dbReference>
<dbReference type="InterPro" id="IPR005662">
    <property type="entry name" value="GTPase_Era-like"/>
</dbReference>
<dbReference type="GO" id="GO:0000028">
    <property type="term" value="P:ribosomal small subunit assembly"/>
    <property type="evidence" value="ECO:0007669"/>
    <property type="project" value="TreeGrafter"/>
</dbReference>
<dbReference type="EMBL" id="BIFH01000043">
    <property type="protein sequence ID" value="GCE00918.1"/>
    <property type="molecule type" value="Genomic_DNA"/>
</dbReference>
<dbReference type="InterPro" id="IPR027417">
    <property type="entry name" value="P-loop_NTPase"/>
</dbReference>
<feature type="transmembrane region" description="Helical" evidence="1">
    <location>
        <begin position="463"/>
        <end position="487"/>
    </location>
</feature>
<dbReference type="PANTHER" id="PTHR42698:SF1">
    <property type="entry name" value="GTPASE ERA, MITOCHONDRIAL"/>
    <property type="match status" value="1"/>
</dbReference>
<keyword evidence="3" id="KW-0547">Nucleotide-binding</keyword>
<feature type="domain" description="G" evidence="2">
    <location>
        <begin position="74"/>
        <end position="204"/>
    </location>
</feature>
<dbReference type="RefSeq" id="WP_126642602.1">
    <property type="nucleotide sequence ID" value="NZ_BIFH01000043.1"/>
</dbReference>
<dbReference type="SUPFAM" id="SSF52540">
    <property type="entry name" value="P-loop containing nucleoside triphosphate hydrolases"/>
    <property type="match status" value="1"/>
</dbReference>
<gene>
    <name evidence="3" type="ORF">EHYA_08646</name>
</gene>
<organism evidence="3 4">
    <name type="scientific">Embleya hyalina</name>
    <dbReference type="NCBI Taxonomy" id="516124"/>
    <lineage>
        <taxon>Bacteria</taxon>
        <taxon>Bacillati</taxon>
        <taxon>Actinomycetota</taxon>
        <taxon>Actinomycetes</taxon>
        <taxon>Kitasatosporales</taxon>
        <taxon>Streptomycetaceae</taxon>
        <taxon>Embleya</taxon>
    </lineage>
</organism>
<sequence length="551" mass="57264">MTAGGEYLDRFAVRRARQVSETEESARLTARSAALDRAVRLARDRLPGAESAAAEDLLGHVETRLATAGRHTVVALAGATGGGKSSLFNVLTGLRLADTGVRRPTTRTTLACAWDPDGAAPLLDLLGIEPRCRVARHGVLDAVHAGGADVRHGGPGARRGGGMPAGLILLDLPDHDSIDLAHRAEVDALVAVADYIVWVLDPQKYADALLHDRYLRVFRHHARGMTVVLNHADRLPVGDLAACLTDVRALLVADGLAEVRVLATSPETGLGIAELRRVVAGVSGSGEASVARLGADLDALVERLEPYFAGVVPGVEVFAAADRDALVGGLCDAAGVGVVAAAEGERVRTARASSWRRARRPVVRVEPVQVHRAEQAIRRAGATLSRGMPAVWVGGVHRALAEGLRVLPDEVDAALVGAVPQAPPPTRGARVAAGARWIGAVAVIAGLLGVGLAATGVPVARWFGLPVAAWVAFAGLVVGASGAWCGWRAAVGAAERRVVAVEVALRARMADVADRVVVGPGEAEVARYRQACAEFGAAREGDGRAGCHPRE</sequence>
<keyword evidence="1" id="KW-0472">Membrane</keyword>
<keyword evidence="3" id="KW-0067">ATP-binding</keyword>
<dbReference type="GO" id="GO:0043024">
    <property type="term" value="F:ribosomal small subunit binding"/>
    <property type="evidence" value="ECO:0007669"/>
    <property type="project" value="TreeGrafter"/>
</dbReference>
<name>A0A401Z2A6_9ACTN</name>
<dbReference type="GO" id="GO:0005525">
    <property type="term" value="F:GTP binding"/>
    <property type="evidence" value="ECO:0007669"/>
    <property type="project" value="InterPro"/>
</dbReference>
<protein>
    <submittedName>
        <fullName evidence="3">ATP-binding protein</fullName>
    </submittedName>
</protein>
<dbReference type="AlphaFoldDB" id="A0A401Z2A6"/>
<dbReference type="PANTHER" id="PTHR42698">
    <property type="entry name" value="GTPASE ERA"/>
    <property type="match status" value="1"/>
</dbReference>
<dbReference type="Proteomes" id="UP000286931">
    <property type="component" value="Unassembled WGS sequence"/>
</dbReference>
<dbReference type="InterPro" id="IPR006073">
    <property type="entry name" value="GTP-bd"/>
</dbReference>
<dbReference type="OrthoDB" id="974105at2"/>
<keyword evidence="4" id="KW-1185">Reference proteome</keyword>
<keyword evidence="1" id="KW-1133">Transmembrane helix</keyword>
<comment type="caution">
    <text evidence="3">The sequence shown here is derived from an EMBL/GenBank/DDBJ whole genome shotgun (WGS) entry which is preliminary data.</text>
</comment>
<dbReference type="Gene3D" id="3.40.50.300">
    <property type="entry name" value="P-loop containing nucleotide triphosphate hydrolases"/>
    <property type="match status" value="1"/>
</dbReference>